<feature type="compositionally biased region" description="Low complexity" evidence="1">
    <location>
        <begin position="116"/>
        <end position="133"/>
    </location>
</feature>
<name>A0A9N8PBQ9_9PEZI</name>
<protein>
    <submittedName>
        <fullName evidence="2">Uncharacterized protein</fullName>
    </submittedName>
</protein>
<dbReference type="EMBL" id="CAIJEO010000003">
    <property type="protein sequence ID" value="CAD0088964.1"/>
    <property type="molecule type" value="Genomic_DNA"/>
</dbReference>
<dbReference type="Proteomes" id="UP000714618">
    <property type="component" value="Unassembled WGS sequence"/>
</dbReference>
<sequence length="381" mass="42074">MGLPVWRDPEETRSSTGSPAAISRVKNDSTATSRSPIRRLRASRPTSFHRVGQPPPVPEAPRRVLSSDRHFDLAYYLDDDSSSQQQSDSGRRRSRPNSFLPPPLERDRPQSRNGVSSSLPSPPLDASEPLASSRIVLLRTSQSSPHPLSFAHRPVSPEDGLGDRNRSPSPIVDAWHVIGSTITPDDSLPSADSSFASNGASTSFTRTDAQADALADALAEDSSSTVNESHSYDRRAVEALLYDFAMQTAEGRAQIQLLRRMSPEDARWMRHHSSASQENGDNEDDNGDEAPRQRPSQFDSDIRERSRQVAASTMRYFGNTYDGSSAGHQIGHLRRVETPLISRSTSPSGSRLLSNPAARRTETFLARRLRDAEQPTRNERL</sequence>
<feature type="compositionally biased region" description="Basic and acidic residues" evidence="1">
    <location>
        <begin position="60"/>
        <end position="72"/>
    </location>
</feature>
<feature type="region of interest" description="Disordered" evidence="1">
    <location>
        <begin position="1"/>
        <end position="170"/>
    </location>
</feature>
<gene>
    <name evidence="2" type="ORF">AWRI4233_LOCUS1999</name>
</gene>
<dbReference type="OrthoDB" id="3946700at2759"/>
<organism evidence="2 3">
    <name type="scientific">Aureobasidium mustum</name>
    <dbReference type="NCBI Taxonomy" id="2773714"/>
    <lineage>
        <taxon>Eukaryota</taxon>
        <taxon>Fungi</taxon>
        <taxon>Dikarya</taxon>
        <taxon>Ascomycota</taxon>
        <taxon>Pezizomycotina</taxon>
        <taxon>Dothideomycetes</taxon>
        <taxon>Dothideomycetidae</taxon>
        <taxon>Dothideales</taxon>
        <taxon>Saccotheciaceae</taxon>
        <taxon>Aureobasidium</taxon>
    </lineage>
</organism>
<keyword evidence="3" id="KW-1185">Reference proteome</keyword>
<feature type="compositionally biased region" description="Polar residues" evidence="1">
    <location>
        <begin position="341"/>
        <end position="353"/>
    </location>
</feature>
<proteinExistence type="predicted"/>
<evidence type="ECO:0000313" key="2">
    <source>
        <dbReference type="EMBL" id="CAD0088964.1"/>
    </source>
</evidence>
<evidence type="ECO:0000256" key="1">
    <source>
        <dbReference type="SAM" id="MobiDB-lite"/>
    </source>
</evidence>
<accession>A0A9N8PBQ9</accession>
<feature type="region of interest" description="Disordered" evidence="1">
    <location>
        <begin position="266"/>
        <end position="311"/>
    </location>
</feature>
<dbReference type="AlphaFoldDB" id="A0A9N8PBQ9"/>
<feature type="region of interest" description="Disordered" evidence="1">
    <location>
        <begin position="340"/>
        <end position="359"/>
    </location>
</feature>
<reference evidence="2" key="1">
    <citation type="submission" date="2020-06" db="EMBL/GenBank/DDBJ databases">
        <authorList>
            <person name="Onetto C."/>
        </authorList>
    </citation>
    <scope>NUCLEOTIDE SEQUENCE</scope>
</reference>
<comment type="caution">
    <text evidence="2">The sequence shown here is derived from an EMBL/GenBank/DDBJ whole genome shotgun (WGS) entry which is preliminary data.</text>
</comment>
<evidence type="ECO:0000313" key="3">
    <source>
        <dbReference type="Proteomes" id="UP000714618"/>
    </source>
</evidence>